<protein>
    <submittedName>
        <fullName evidence="6">Amino acid ABC transporter substrate-binding protein</fullName>
    </submittedName>
</protein>
<proteinExistence type="inferred from homology"/>
<gene>
    <name evidence="6" type="ORF">CAL13_16955</name>
</gene>
<dbReference type="SUPFAM" id="SSF53850">
    <property type="entry name" value="Periplasmic binding protein-like II"/>
    <property type="match status" value="1"/>
</dbReference>
<evidence type="ECO:0000256" key="2">
    <source>
        <dbReference type="ARBA" id="ARBA00022448"/>
    </source>
</evidence>
<name>A0A1W6Z2V5_9BORD</name>
<keyword evidence="3 4" id="KW-0732">Signal</keyword>
<dbReference type="EMBL" id="CP021109">
    <property type="protein sequence ID" value="ARP87707.1"/>
    <property type="molecule type" value="Genomic_DNA"/>
</dbReference>
<dbReference type="Gene3D" id="3.40.190.10">
    <property type="entry name" value="Periplasmic binding protein-like II"/>
    <property type="match status" value="2"/>
</dbReference>
<evidence type="ECO:0000256" key="3">
    <source>
        <dbReference type="ARBA" id="ARBA00022729"/>
    </source>
</evidence>
<organism evidence="6 7">
    <name type="scientific">Bordetella genomosp. 9</name>
    <dbReference type="NCBI Taxonomy" id="1416803"/>
    <lineage>
        <taxon>Bacteria</taxon>
        <taxon>Pseudomonadati</taxon>
        <taxon>Pseudomonadota</taxon>
        <taxon>Betaproteobacteria</taxon>
        <taxon>Burkholderiales</taxon>
        <taxon>Alcaligenaceae</taxon>
        <taxon>Bordetella</taxon>
    </lineage>
</organism>
<keyword evidence="7" id="KW-1185">Reference proteome</keyword>
<reference evidence="6 7" key="1">
    <citation type="submission" date="2017-05" db="EMBL/GenBank/DDBJ databases">
        <title>Complete and WGS of Bordetella genogroups.</title>
        <authorList>
            <person name="Spilker T."/>
            <person name="LiPuma J."/>
        </authorList>
    </citation>
    <scope>NUCLEOTIDE SEQUENCE [LARGE SCALE GENOMIC DNA]</scope>
    <source>
        <strain evidence="6 7">AU17164</strain>
    </source>
</reference>
<keyword evidence="2" id="KW-0813">Transport</keyword>
<sequence>MKKTLLFAAIAAATTLASVSAHAGRLDNIKSSGTIALGYRDASLPFSYLDDNQKPIGYSMDICYGIVDAVAKAVGKDKLNVKLVPVTSSTRIPLVANGTVDLECGSTTNNLERQKQVSFAPTTFVTANRFVAKKSSNVKRLEDLKGKTVISTAGTSNIKWVTEANGGQASYLDNKPVPKLGMNIIPAKDHAEAFLTVENGRATAFFMDDVLLAGLVATSRNPKEWMISDQAYSVEPYAMIEPKDDPAFKKVVDDAVVAMIKNGTVEKLYNKWFMSPIPPKNVNLNLPMSPALKKVLANPTDSGDPAMYK</sequence>
<dbReference type="Proteomes" id="UP000194139">
    <property type="component" value="Chromosome"/>
</dbReference>
<dbReference type="InterPro" id="IPR051455">
    <property type="entry name" value="Bact_solute-bind_prot3"/>
</dbReference>
<dbReference type="PANTHER" id="PTHR30085:SF2">
    <property type="entry name" value="GLUTAMATE_ASPARTATE IMPORT SOLUTE-BINDING PROTEIN"/>
    <property type="match status" value="1"/>
</dbReference>
<dbReference type="Pfam" id="PF00497">
    <property type="entry name" value="SBP_bac_3"/>
    <property type="match status" value="1"/>
</dbReference>
<evidence type="ECO:0000313" key="7">
    <source>
        <dbReference type="Proteomes" id="UP000194139"/>
    </source>
</evidence>
<evidence type="ECO:0000313" key="6">
    <source>
        <dbReference type="EMBL" id="ARP87707.1"/>
    </source>
</evidence>
<dbReference type="GO" id="GO:0005576">
    <property type="term" value="C:extracellular region"/>
    <property type="evidence" value="ECO:0007669"/>
    <property type="project" value="TreeGrafter"/>
</dbReference>
<dbReference type="GO" id="GO:0030288">
    <property type="term" value="C:outer membrane-bounded periplasmic space"/>
    <property type="evidence" value="ECO:0007669"/>
    <property type="project" value="TreeGrafter"/>
</dbReference>
<dbReference type="SMART" id="SM00062">
    <property type="entry name" value="PBPb"/>
    <property type="match status" value="1"/>
</dbReference>
<feature type="signal peptide" evidence="4">
    <location>
        <begin position="1"/>
        <end position="23"/>
    </location>
</feature>
<accession>A0A1W6Z2V5</accession>
<evidence type="ECO:0000259" key="5">
    <source>
        <dbReference type="SMART" id="SM00062"/>
    </source>
</evidence>
<evidence type="ECO:0000256" key="1">
    <source>
        <dbReference type="ARBA" id="ARBA00010333"/>
    </source>
</evidence>
<feature type="chain" id="PRO_5012484401" evidence="4">
    <location>
        <begin position="24"/>
        <end position="309"/>
    </location>
</feature>
<dbReference type="GO" id="GO:0006865">
    <property type="term" value="P:amino acid transport"/>
    <property type="evidence" value="ECO:0007669"/>
    <property type="project" value="TreeGrafter"/>
</dbReference>
<dbReference type="PANTHER" id="PTHR30085">
    <property type="entry name" value="AMINO ACID ABC TRANSPORTER PERMEASE"/>
    <property type="match status" value="1"/>
</dbReference>
<dbReference type="CDD" id="cd13688">
    <property type="entry name" value="PBP2_GltI_DEBP"/>
    <property type="match status" value="1"/>
</dbReference>
<feature type="domain" description="Solute-binding protein family 3/N-terminal" evidence="5">
    <location>
        <begin position="34"/>
        <end position="276"/>
    </location>
</feature>
<dbReference type="RefSeq" id="WP_086073018.1">
    <property type="nucleotide sequence ID" value="NZ_CP021109.1"/>
</dbReference>
<evidence type="ECO:0000256" key="4">
    <source>
        <dbReference type="SAM" id="SignalP"/>
    </source>
</evidence>
<dbReference type="AlphaFoldDB" id="A0A1W6Z2V5"/>
<dbReference type="InterPro" id="IPR001638">
    <property type="entry name" value="Solute-binding_3/MltF_N"/>
</dbReference>
<comment type="similarity">
    <text evidence="1">Belongs to the bacterial solute-binding protein 3 family.</text>
</comment>